<dbReference type="PROSITE" id="PS51257">
    <property type="entry name" value="PROKAR_LIPOPROTEIN"/>
    <property type="match status" value="1"/>
</dbReference>
<dbReference type="EMBL" id="UINC01199341">
    <property type="protein sequence ID" value="SVE17719.1"/>
    <property type="molecule type" value="Genomic_DNA"/>
</dbReference>
<name>A0A383BD36_9ZZZZ</name>
<gene>
    <name evidence="2" type="ORF">METZ01_LOCUS470573</name>
</gene>
<feature type="region of interest" description="Disordered" evidence="1">
    <location>
        <begin position="24"/>
        <end position="50"/>
    </location>
</feature>
<protein>
    <recommendedName>
        <fullName evidence="3">Cadherin domain-containing protein</fullName>
    </recommendedName>
</protein>
<evidence type="ECO:0000313" key="2">
    <source>
        <dbReference type="EMBL" id="SVE17719.1"/>
    </source>
</evidence>
<sequence>MINLRYFPVFIYLLLLMAGCGSGSGNTNPNSSESLNSNNPPSLTLNQDYNVPENSSLVGEVAYSDLDGDEVNLSVEGIDSESFYIDETSQLRFNFSPDYENAKDINGDNYFEIEIVASDGED</sequence>
<evidence type="ECO:0000256" key="1">
    <source>
        <dbReference type="SAM" id="MobiDB-lite"/>
    </source>
</evidence>
<organism evidence="2">
    <name type="scientific">marine metagenome</name>
    <dbReference type="NCBI Taxonomy" id="408172"/>
    <lineage>
        <taxon>unclassified sequences</taxon>
        <taxon>metagenomes</taxon>
        <taxon>ecological metagenomes</taxon>
    </lineage>
</organism>
<evidence type="ECO:0008006" key="3">
    <source>
        <dbReference type="Google" id="ProtNLM"/>
    </source>
</evidence>
<proteinExistence type="predicted"/>
<dbReference type="Gene3D" id="2.60.40.60">
    <property type="entry name" value="Cadherins"/>
    <property type="match status" value="1"/>
</dbReference>
<feature type="non-terminal residue" evidence="2">
    <location>
        <position position="122"/>
    </location>
</feature>
<accession>A0A383BD36</accession>
<feature type="compositionally biased region" description="Low complexity" evidence="1">
    <location>
        <begin position="25"/>
        <end position="46"/>
    </location>
</feature>
<dbReference type="AlphaFoldDB" id="A0A383BD36"/>
<reference evidence="2" key="1">
    <citation type="submission" date="2018-05" db="EMBL/GenBank/DDBJ databases">
        <authorList>
            <person name="Lanie J.A."/>
            <person name="Ng W.-L."/>
            <person name="Kazmierczak K.M."/>
            <person name="Andrzejewski T.M."/>
            <person name="Davidsen T.M."/>
            <person name="Wayne K.J."/>
            <person name="Tettelin H."/>
            <person name="Glass J.I."/>
            <person name="Rusch D."/>
            <person name="Podicherti R."/>
            <person name="Tsui H.-C.T."/>
            <person name="Winkler M.E."/>
        </authorList>
    </citation>
    <scope>NUCLEOTIDE SEQUENCE</scope>
</reference>